<accession>A0A8T0Q5W9</accession>
<name>A0A8T0Q5W9_PANVG</name>
<dbReference type="AlphaFoldDB" id="A0A8T0Q5W9"/>
<dbReference type="EMBL" id="CM029050">
    <property type="protein sequence ID" value="KAG2569270.1"/>
    <property type="molecule type" value="Genomic_DNA"/>
</dbReference>
<evidence type="ECO:0000313" key="3">
    <source>
        <dbReference type="Proteomes" id="UP000823388"/>
    </source>
</evidence>
<comment type="caution">
    <text evidence="2">The sequence shown here is derived from an EMBL/GenBank/DDBJ whole genome shotgun (WGS) entry which is preliminary data.</text>
</comment>
<evidence type="ECO:0000313" key="2">
    <source>
        <dbReference type="EMBL" id="KAG2569270.1"/>
    </source>
</evidence>
<evidence type="ECO:0000256" key="1">
    <source>
        <dbReference type="SAM" id="MobiDB-lite"/>
    </source>
</evidence>
<feature type="region of interest" description="Disordered" evidence="1">
    <location>
        <begin position="85"/>
        <end position="107"/>
    </location>
</feature>
<keyword evidence="3" id="KW-1185">Reference proteome</keyword>
<dbReference type="Proteomes" id="UP000823388">
    <property type="component" value="Chromosome 7N"/>
</dbReference>
<organism evidence="2 3">
    <name type="scientific">Panicum virgatum</name>
    <name type="common">Blackwell switchgrass</name>
    <dbReference type="NCBI Taxonomy" id="38727"/>
    <lineage>
        <taxon>Eukaryota</taxon>
        <taxon>Viridiplantae</taxon>
        <taxon>Streptophyta</taxon>
        <taxon>Embryophyta</taxon>
        <taxon>Tracheophyta</taxon>
        <taxon>Spermatophyta</taxon>
        <taxon>Magnoliopsida</taxon>
        <taxon>Liliopsida</taxon>
        <taxon>Poales</taxon>
        <taxon>Poaceae</taxon>
        <taxon>PACMAD clade</taxon>
        <taxon>Panicoideae</taxon>
        <taxon>Panicodae</taxon>
        <taxon>Paniceae</taxon>
        <taxon>Panicinae</taxon>
        <taxon>Panicum</taxon>
        <taxon>Panicum sect. Hiantes</taxon>
    </lineage>
</organism>
<proteinExistence type="predicted"/>
<reference evidence="2 3" key="1">
    <citation type="submission" date="2020-05" db="EMBL/GenBank/DDBJ databases">
        <title>WGS assembly of Panicum virgatum.</title>
        <authorList>
            <person name="Lovell J.T."/>
            <person name="Jenkins J."/>
            <person name="Shu S."/>
            <person name="Juenger T.E."/>
            <person name="Schmutz J."/>
        </authorList>
    </citation>
    <scope>NUCLEOTIDE SEQUENCE [LARGE SCALE GENOMIC DNA]</scope>
    <source>
        <strain evidence="3">cv. AP13</strain>
    </source>
</reference>
<gene>
    <name evidence="2" type="ORF">PVAP13_7NG412600</name>
</gene>
<sequence length="107" mass="11565">MLALTPFHLIKLQPLPLVLSRQRTMASKLLITLTIVLVLTREHALPTVGLKTYADPKDAGTQQGVMQAQAGHAAGAGFTEEKGWFASTRPLARPPPLNPNSASTRNR</sequence>
<protein>
    <submittedName>
        <fullName evidence="2">Uncharacterized protein</fullName>
    </submittedName>
</protein>